<dbReference type="InterPro" id="IPR011701">
    <property type="entry name" value="MFS"/>
</dbReference>
<feature type="transmembrane region" description="Helical" evidence="7">
    <location>
        <begin position="156"/>
        <end position="179"/>
    </location>
</feature>
<feature type="transmembrane region" description="Helical" evidence="7">
    <location>
        <begin position="128"/>
        <end position="149"/>
    </location>
</feature>
<dbReference type="InterPro" id="IPR036259">
    <property type="entry name" value="MFS_trans_sf"/>
</dbReference>
<evidence type="ECO:0000256" key="2">
    <source>
        <dbReference type="ARBA" id="ARBA00006727"/>
    </source>
</evidence>
<dbReference type="Pfam" id="PF07690">
    <property type="entry name" value="MFS_1"/>
    <property type="match status" value="1"/>
</dbReference>
<keyword evidence="4 7" id="KW-0812">Transmembrane</keyword>
<evidence type="ECO:0000256" key="4">
    <source>
        <dbReference type="ARBA" id="ARBA00022692"/>
    </source>
</evidence>
<feature type="transmembrane region" description="Helical" evidence="7">
    <location>
        <begin position="97"/>
        <end position="116"/>
    </location>
</feature>
<sequence>MSMQTTSAYHLVNRAKAVVPYIIIARGWLAVVGGFACLFVSFGWITCIGVFQAYYGTHQLQAYSASAVGWIPSAETFLLFLGVPVFGGLFDRLGPTWLLAVGTVLHVGGLLGAAHATTYAQLFGTQGVVSATGTGAIFVAGTSAVGTWFRARRGLALGLVSAGSALGAVLGTALIPVLFDRIGFPWTMRAVALTYLVLMAVAMATTSRRPQPSGRSPAPFLLSSLLPVSLLRSRPVLVLATACFFYFLGVFIPYNYLVVEARDAGDGEQPANNLLVILSATSTVGRIVPGVLGDRYGRFNTTIAFTLFSVVLVLCVWIAAPWRAGRIVFAALYGFGSGTFVSMVPTLVAQVCPDMSQLGLHLGAVYLVIAPSVLIAQPLGGALASAGRNHQARDSYVWLKAFCAVSMALGVAGFVAARAAYQGNSGKLFKGGHV</sequence>
<organism evidence="9 10">
    <name type="scientific">Podospora didyma</name>
    <dbReference type="NCBI Taxonomy" id="330526"/>
    <lineage>
        <taxon>Eukaryota</taxon>
        <taxon>Fungi</taxon>
        <taxon>Dikarya</taxon>
        <taxon>Ascomycota</taxon>
        <taxon>Pezizomycotina</taxon>
        <taxon>Sordariomycetes</taxon>
        <taxon>Sordariomycetidae</taxon>
        <taxon>Sordariales</taxon>
        <taxon>Podosporaceae</taxon>
        <taxon>Podospora</taxon>
    </lineage>
</organism>
<feature type="transmembrane region" description="Helical" evidence="7">
    <location>
        <begin position="360"/>
        <end position="377"/>
    </location>
</feature>
<feature type="transmembrane region" description="Helical" evidence="7">
    <location>
        <begin position="299"/>
        <end position="320"/>
    </location>
</feature>
<evidence type="ECO:0000256" key="3">
    <source>
        <dbReference type="ARBA" id="ARBA00022448"/>
    </source>
</evidence>
<comment type="similarity">
    <text evidence="2">Belongs to the major facilitator superfamily. Monocarboxylate porter (TC 2.A.1.13) family.</text>
</comment>
<dbReference type="PANTHER" id="PTHR11360">
    <property type="entry name" value="MONOCARBOXYLATE TRANSPORTER"/>
    <property type="match status" value="1"/>
</dbReference>
<evidence type="ECO:0000256" key="7">
    <source>
        <dbReference type="SAM" id="Phobius"/>
    </source>
</evidence>
<dbReference type="GO" id="GO:0022857">
    <property type="term" value="F:transmembrane transporter activity"/>
    <property type="evidence" value="ECO:0007669"/>
    <property type="project" value="InterPro"/>
</dbReference>
<reference evidence="9" key="2">
    <citation type="submission" date="2023-06" db="EMBL/GenBank/DDBJ databases">
        <authorList>
            <consortium name="Lawrence Berkeley National Laboratory"/>
            <person name="Haridas S."/>
            <person name="Hensen N."/>
            <person name="Bonometti L."/>
            <person name="Westerberg I."/>
            <person name="Brannstrom I.O."/>
            <person name="Guillou S."/>
            <person name="Cros-Aarteil S."/>
            <person name="Calhoun S."/>
            <person name="Kuo A."/>
            <person name="Mondo S."/>
            <person name="Pangilinan J."/>
            <person name="Riley R."/>
            <person name="LaButti K."/>
            <person name="Andreopoulos B."/>
            <person name="Lipzen A."/>
            <person name="Chen C."/>
            <person name="Yanf M."/>
            <person name="Daum C."/>
            <person name="Ng V."/>
            <person name="Clum A."/>
            <person name="Steindorff A."/>
            <person name="Ohm R."/>
            <person name="Martin F."/>
            <person name="Silar P."/>
            <person name="Natvig D."/>
            <person name="Lalanne C."/>
            <person name="Gautier V."/>
            <person name="Ament-velasquez S.L."/>
            <person name="Kruys A."/>
            <person name="Hutchinson M.I."/>
            <person name="Powell A.J."/>
            <person name="Barry K."/>
            <person name="Miller A.N."/>
            <person name="Grigoriev I.V."/>
            <person name="Debuchy R."/>
            <person name="Gladieux P."/>
            <person name="Thoren M.H."/>
            <person name="Johannesson H."/>
        </authorList>
    </citation>
    <scope>NUCLEOTIDE SEQUENCE</scope>
    <source>
        <strain evidence="9">CBS 232.78</strain>
    </source>
</reference>
<dbReference type="InterPro" id="IPR020846">
    <property type="entry name" value="MFS_dom"/>
</dbReference>
<evidence type="ECO:0000259" key="8">
    <source>
        <dbReference type="PROSITE" id="PS50850"/>
    </source>
</evidence>
<feature type="transmembrane region" description="Helical" evidence="7">
    <location>
        <begin position="274"/>
        <end position="292"/>
    </location>
</feature>
<dbReference type="InterPro" id="IPR050327">
    <property type="entry name" value="Proton-linked_MCT"/>
</dbReference>
<feature type="transmembrane region" description="Helical" evidence="7">
    <location>
        <begin position="28"/>
        <end position="55"/>
    </location>
</feature>
<feature type="transmembrane region" description="Helical" evidence="7">
    <location>
        <begin position="326"/>
        <end position="348"/>
    </location>
</feature>
<feature type="transmembrane region" description="Helical" evidence="7">
    <location>
        <begin position="236"/>
        <end position="254"/>
    </location>
</feature>
<dbReference type="Gene3D" id="1.20.1250.20">
    <property type="entry name" value="MFS general substrate transporter like domains"/>
    <property type="match status" value="1"/>
</dbReference>
<feature type="domain" description="Major facilitator superfamily (MFS) profile" evidence="8">
    <location>
        <begin position="235"/>
        <end position="434"/>
    </location>
</feature>
<comment type="subcellular location">
    <subcellularLocation>
        <location evidence="1">Membrane</location>
        <topology evidence="1">Multi-pass membrane protein</topology>
    </subcellularLocation>
</comment>
<dbReference type="GO" id="GO:0016020">
    <property type="term" value="C:membrane"/>
    <property type="evidence" value="ECO:0007669"/>
    <property type="project" value="UniProtKB-SubCell"/>
</dbReference>
<protein>
    <submittedName>
        <fullName evidence="9">Monocarboxylate permease</fullName>
    </submittedName>
</protein>
<evidence type="ECO:0000313" key="10">
    <source>
        <dbReference type="Proteomes" id="UP001285441"/>
    </source>
</evidence>
<proteinExistence type="inferred from homology"/>
<dbReference type="PANTHER" id="PTHR11360:SF224">
    <property type="entry name" value="MAJOR FACILITATOR SUPERFAMILY (MFS) PROFILE DOMAIN-CONTAINING PROTEIN-RELATED"/>
    <property type="match status" value="1"/>
</dbReference>
<reference evidence="9" key="1">
    <citation type="journal article" date="2023" name="Mol. Phylogenet. Evol.">
        <title>Genome-scale phylogeny and comparative genomics of the fungal order Sordariales.</title>
        <authorList>
            <person name="Hensen N."/>
            <person name="Bonometti L."/>
            <person name="Westerberg I."/>
            <person name="Brannstrom I.O."/>
            <person name="Guillou S."/>
            <person name="Cros-Aarteil S."/>
            <person name="Calhoun S."/>
            <person name="Haridas S."/>
            <person name="Kuo A."/>
            <person name="Mondo S."/>
            <person name="Pangilinan J."/>
            <person name="Riley R."/>
            <person name="LaButti K."/>
            <person name="Andreopoulos B."/>
            <person name="Lipzen A."/>
            <person name="Chen C."/>
            <person name="Yan M."/>
            <person name="Daum C."/>
            <person name="Ng V."/>
            <person name="Clum A."/>
            <person name="Steindorff A."/>
            <person name="Ohm R.A."/>
            <person name="Martin F."/>
            <person name="Silar P."/>
            <person name="Natvig D.O."/>
            <person name="Lalanne C."/>
            <person name="Gautier V."/>
            <person name="Ament-Velasquez S.L."/>
            <person name="Kruys A."/>
            <person name="Hutchinson M.I."/>
            <person name="Powell A.J."/>
            <person name="Barry K."/>
            <person name="Miller A.N."/>
            <person name="Grigoriev I.V."/>
            <person name="Debuchy R."/>
            <person name="Gladieux P."/>
            <person name="Hiltunen Thoren M."/>
            <person name="Johannesson H."/>
        </authorList>
    </citation>
    <scope>NUCLEOTIDE SEQUENCE</scope>
    <source>
        <strain evidence="9">CBS 232.78</strain>
    </source>
</reference>
<keyword evidence="6 7" id="KW-0472">Membrane</keyword>
<keyword evidence="3" id="KW-0813">Transport</keyword>
<feature type="transmembrane region" description="Helical" evidence="7">
    <location>
        <begin position="67"/>
        <end position="90"/>
    </location>
</feature>
<evidence type="ECO:0000313" key="9">
    <source>
        <dbReference type="EMBL" id="KAK3387410.1"/>
    </source>
</evidence>
<comment type="caution">
    <text evidence="9">The sequence shown here is derived from an EMBL/GenBank/DDBJ whole genome shotgun (WGS) entry which is preliminary data.</text>
</comment>
<keyword evidence="10" id="KW-1185">Reference proteome</keyword>
<dbReference type="SUPFAM" id="SSF103473">
    <property type="entry name" value="MFS general substrate transporter"/>
    <property type="match status" value="1"/>
</dbReference>
<evidence type="ECO:0000256" key="5">
    <source>
        <dbReference type="ARBA" id="ARBA00022989"/>
    </source>
</evidence>
<dbReference type="AlphaFoldDB" id="A0AAE0NTM7"/>
<accession>A0AAE0NTM7</accession>
<dbReference type="EMBL" id="JAULSW010000003">
    <property type="protein sequence ID" value="KAK3387410.1"/>
    <property type="molecule type" value="Genomic_DNA"/>
</dbReference>
<gene>
    <name evidence="9" type="ORF">B0H63DRAFT_500697</name>
</gene>
<dbReference type="Proteomes" id="UP001285441">
    <property type="component" value="Unassembled WGS sequence"/>
</dbReference>
<evidence type="ECO:0000256" key="6">
    <source>
        <dbReference type="ARBA" id="ARBA00023136"/>
    </source>
</evidence>
<evidence type="ECO:0000256" key="1">
    <source>
        <dbReference type="ARBA" id="ARBA00004141"/>
    </source>
</evidence>
<feature type="transmembrane region" description="Helical" evidence="7">
    <location>
        <begin position="397"/>
        <end position="421"/>
    </location>
</feature>
<dbReference type="PROSITE" id="PS50850">
    <property type="entry name" value="MFS"/>
    <property type="match status" value="1"/>
</dbReference>
<name>A0AAE0NTM7_9PEZI</name>
<keyword evidence="5 7" id="KW-1133">Transmembrane helix</keyword>